<sequence length="52" mass="6204">IFTSHKHLTQIQQHQEKDPVLKRWREEVKGGESRRKSDNNNDLFICNGLMLK</sequence>
<evidence type="ECO:0000313" key="1">
    <source>
        <dbReference type="EnsemblMetazoa" id="Aqu2.1.19716_001"/>
    </source>
</evidence>
<protein>
    <submittedName>
        <fullName evidence="1">Uncharacterized protein</fullName>
    </submittedName>
</protein>
<dbReference type="AlphaFoldDB" id="A0A1X7TWQ0"/>
<organism evidence="1">
    <name type="scientific">Amphimedon queenslandica</name>
    <name type="common">Sponge</name>
    <dbReference type="NCBI Taxonomy" id="400682"/>
    <lineage>
        <taxon>Eukaryota</taxon>
        <taxon>Metazoa</taxon>
        <taxon>Porifera</taxon>
        <taxon>Demospongiae</taxon>
        <taxon>Heteroscleromorpha</taxon>
        <taxon>Haplosclerida</taxon>
        <taxon>Niphatidae</taxon>
        <taxon>Amphimedon</taxon>
    </lineage>
</organism>
<proteinExistence type="predicted"/>
<accession>A0A1X7TWQ0</accession>
<reference evidence="1" key="1">
    <citation type="submission" date="2017-05" db="UniProtKB">
        <authorList>
            <consortium name="EnsemblMetazoa"/>
        </authorList>
    </citation>
    <scope>IDENTIFICATION</scope>
</reference>
<dbReference type="InParanoid" id="A0A1X7TWQ0"/>
<dbReference type="EnsemblMetazoa" id="Aqu2.1.19716_001">
    <property type="protein sequence ID" value="Aqu2.1.19716_001"/>
    <property type="gene ID" value="Aqu2.1.19716"/>
</dbReference>
<name>A0A1X7TWQ0_AMPQE</name>